<dbReference type="Gene3D" id="3.40.50.1010">
    <property type="entry name" value="5'-nuclease"/>
    <property type="match status" value="1"/>
</dbReference>
<evidence type="ECO:0000256" key="7">
    <source>
        <dbReference type="ARBA" id="ARBA00038093"/>
    </source>
</evidence>
<accession>A0A9W6VBR7</accession>
<keyword evidence="3" id="KW-0540">Nuclease</keyword>
<dbReference type="Pfam" id="PF01850">
    <property type="entry name" value="PIN"/>
    <property type="match status" value="1"/>
</dbReference>
<dbReference type="InterPro" id="IPR029060">
    <property type="entry name" value="PIN-like_dom_sf"/>
</dbReference>
<keyword evidence="6" id="KW-0460">Magnesium</keyword>
<evidence type="ECO:0000313" key="9">
    <source>
        <dbReference type="EMBL" id="GLY65288.1"/>
    </source>
</evidence>
<comment type="similarity">
    <text evidence="7">Belongs to the PINc/VapC protein family.</text>
</comment>
<comment type="cofactor">
    <cofactor evidence="1">
        <name>Mg(2+)</name>
        <dbReference type="ChEBI" id="CHEBI:18420"/>
    </cofactor>
</comment>
<evidence type="ECO:0000256" key="2">
    <source>
        <dbReference type="ARBA" id="ARBA00022649"/>
    </source>
</evidence>
<dbReference type="GO" id="GO:0004518">
    <property type="term" value="F:nuclease activity"/>
    <property type="evidence" value="ECO:0007669"/>
    <property type="project" value="UniProtKB-KW"/>
</dbReference>
<evidence type="ECO:0000256" key="1">
    <source>
        <dbReference type="ARBA" id="ARBA00001946"/>
    </source>
</evidence>
<evidence type="ECO:0000256" key="6">
    <source>
        <dbReference type="ARBA" id="ARBA00022842"/>
    </source>
</evidence>
<dbReference type="EMBL" id="BSTI01000003">
    <property type="protein sequence ID" value="GLY65288.1"/>
    <property type="molecule type" value="Genomic_DNA"/>
</dbReference>
<evidence type="ECO:0000313" key="10">
    <source>
        <dbReference type="Proteomes" id="UP001165136"/>
    </source>
</evidence>
<dbReference type="PANTHER" id="PTHR33653:SF1">
    <property type="entry name" value="RIBONUCLEASE VAPC2"/>
    <property type="match status" value="1"/>
</dbReference>
<dbReference type="InterPro" id="IPR002716">
    <property type="entry name" value="PIN_dom"/>
</dbReference>
<protein>
    <recommendedName>
        <fullName evidence="8">PIN domain-containing protein</fullName>
    </recommendedName>
</protein>
<dbReference type="Proteomes" id="UP001165136">
    <property type="component" value="Unassembled WGS sequence"/>
</dbReference>
<organism evidence="9 10">
    <name type="scientific">Amycolatopsis taiwanensis</name>
    <dbReference type="NCBI Taxonomy" id="342230"/>
    <lineage>
        <taxon>Bacteria</taxon>
        <taxon>Bacillati</taxon>
        <taxon>Actinomycetota</taxon>
        <taxon>Actinomycetes</taxon>
        <taxon>Pseudonocardiales</taxon>
        <taxon>Pseudonocardiaceae</taxon>
        <taxon>Amycolatopsis</taxon>
    </lineage>
</organism>
<gene>
    <name evidence="9" type="ORF">Atai01_19070</name>
</gene>
<keyword evidence="2" id="KW-1277">Toxin-antitoxin system</keyword>
<name>A0A9W6VBR7_9PSEU</name>
<sequence>MRLLHDLFGRVPMSDHAWQRAAEVQQRLTETGKHRSAGPVDLLIAATAEQESLTVLCDDRDFETVAGRAGQPVKLVTDI</sequence>
<dbReference type="AlphaFoldDB" id="A0A9W6VBR7"/>
<feature type="domain" description="PIN" evidence="8">
    <location>
        <begin position="3"/>
        <end position="66"/>
    </location>
</feature>
<dbReference type="PANTHER" id="PTHR33653">
    <property type="entry name" value="RIBONUCLEASE VAPC2"/>
    <property type="match status" value="1"/>
</dbReference>
<reference evidence="9" key="1">
    <citation type="submission" date="2023-03" db="EMBL/GenBank/DDBJ databases">
        <title>Amycolatopsis taiwanensis NBRC 103393.</title>
        <authorList>
            <person name="Ichikawa N."/>
            <person name="Sato H."/>
            <person name="Tonouchi N."/>
        </authorList>
    </citation>
    <scope>NUCLEOTIDE SEQUENCE</scope>
    <source>
        <strain evidence="9">NBRC 103393</strain>
    </source>
</reference>
<keyword evidence="10" id="KW-1185">Reference proteome</keyword>
<evidence type="ECO:0000256" key="5">
    <source>
        <dbReference type="ARBA" id="ARBA00022801"/>
    </source>
</evidence>
<keyword evidence="5" id="KW-0378">Hydrolase</keyword>
<comment type="caution">
    <text evidence="9">The sequence shown here is derived from an EMBL/GenBank/DDBJ whole genome shotgun (WGS) entry which is preliminary data.</text>
</comment>
<proteinExistence type="inferred from homology"/>
<evidence type="ECO:0000256" key="3">
    <source>
        <dbReference type="ARBA" id="ARBA00022722"/>
    </source>
</evidence>
<dbReference type="GO" id="GO:0016787">
    <property type="term" value="F:hydrolase activity"/>
    <property type="evidence" value="ECO:0007669"/>
    <property type="project" value="UniProtKB-KW"/>
</dbReference>
<dbReference type="InterPro" id="IPR050556">
    <property type="entry name" value="Type_II_TA_system_RNase"/>
</dbReference>
<keyword evidence="4" id="KW-0479">Metal-binding</keyword>
<evidence type="ECO:0000256" key="4">
    <source>
        <dbReference type="ARBA" id="ARBA00022723"/>
    </source>
</evidence>
<evidence type="ECO:0000259" key="8">
    <source>
        <dbReference type="Pfam" id="PF01850"/>
    </source>
</evidence>
<dbReference type="GO" id="GO:0046872">
    <property type="term" value="F:metal ion binding"/>
    <property type="evidence" value="ECO:0007669"/>
    <property type="project" value="UniProtKB-KW"/>
</dbReference>
<dbReference type="SUPFAM" id="SSF88723">
    <property type="entry name" value="PIN domain-like"/>
    <property type="match status" value="1"/>
</dbReference>